<dbReference type="InterPro" id="IPR004839">
    <property type="entry name" value="Aminotransferase_I/II_large"/>
</dbReference>
<dbReference type="Gene3D" id="3.90.1150.10">
    <property type="entry name" value="Aspartate Aminotransferase, domain 1"/>
    <property type="match status" value="1"/>
</dbReference>
<organism evidence="4 5">
    <name type="scientific">Clostridium grantii DSM 8605</name>
    <dbReference type="NCBI Taxonomy" id="1121316"/>
    <lineage>
        <taxon>Bacteria</taxon>
        <taxon>Bacillati</taxon>
        <taxon>Bacillota</taxon>
        <taxon>Clostridia</taxon>
        <taxon>Eubacteriales</taxon>
        <taxon>Clostridiaceae</taxon>
        <taxon>Clostridium</taxon>
    </lineage>
</organism>
<gene>
    <name evidence="4" type="ORF">SAMN02745207_01885</name>
</gene>
<dbReference type="Gene3D" id="3.40.640.10">
    <property type="entry name" value="Type I PLP-dependent aspartate aminotransferase-like (Major domain)"/>
    <property type="match status" value="1"/>
</dbReference>
<dbReference type="EMBL" id="FQXM01000009">
    <property type="protein sequence ID" value="SHH66198.1"/>
    <property type="molecule type" value="Genomic_DNA"/>
</dbReference>
<evidence type="ECO:0000256" key="1">
    <source>
        <dbReference type="ARBA" id="ARBA00001933"/>
    </source>
</evidence>
<dbReference type="InterPro" id="IPR015422">
    <property type="entry name" value="PyrdxlP-dep_Trfase_small"/>
</dbReference>
<sequence length="358" mass="41426">MHGGDIYTEGILKGKALLDFSSNINPLGVPESFRENINEAINNLDKYPDIKYRKTIEYLKEYTGQSNAYFLLGNGAAELLDLSISLTKKLLLVVPSFIEYEESAKKWGCEIEYSYLLPDFTIDYKDIKNKLGKCDGLIIANPNNPNGACINTEEFLDILEFGKNNNKIIIIDEAFIEFSGIKEYSVAKYINEYPSLIIIRALTKYFALPGIRFGYAFTSNKSIYERIKQIQLPWNINCFAEVAVKHVLFDEEYIENSNKWLKEEKNYMINGLKDLSVFNKVYPTNANYILCELKEFNCNEFYDLLFKAGMLCRKCDDYVGLSDKFIRLAIKDRTSNEELLKCLRNDRTSRFSNRNERN</sequence>
<evidence type="ECO:0000259" key="3">
    <source>
        <dbReference type="Pfam" id="PF00155"/>
    </source>
</evidence>
<name>A0A1M5UTQ4_9CLOT</name>
<dbReference type="GO" id="GO:0003824">
    <property type="term" value="F:catalytic activity"/>
    <property type="evidence" value="ECO:0007669"/>
    <property type="project" value="UniProtKB-ARBA"/>
</dbReference>
<dbReference type="SUPFAM" id="SSF53383">
    <property type="entry name" value="PLP-dependent transferases"/>
    <property type="match status" value="1"/>
</dbReference>
<dbReference type="PANTHER" id="PTHR42885">
    <property type="entry name" value="HISTIDINOL-PHOSPHATE AMINOTRANSFERASE-RELATED"/>
    <property type="match status" value="1"/>
</dbReference>
<protein>
    <submittedName>
        <fullName evidence="4">L-threonine O-3-phosphate decarboxylase</fullName>
    </submittedName>
</protein>
<dbReference type="Pfam" id="PF00155">
    <property type="entry name" value="Aminotran_1_2"/>
    <property type="match status" value="1"/>
</dbReference>
<proteinExistence type="predicted"/>
<dbReference type="Proteomes" id="UP000184447">
    <property type="component" value="Unassembled WGS sequence"/>
</dbReference>
<dbReference type="PANTHER" id="PTHR42885:SF1">
    <property type="entry name" value="THREONINE-PHOSPHATE DECARBOXYLASE"/>
    <property type="match status" value="1"/>
</dbReference>
<dbReference type="STRING" id="1121316.SAMN02745207_01885"/>
<keyword evidence="5" id="KW-1185">Reference proteome</keyword>
<comment type="cofactor">
    <cofactor evidence="1">
        <name>pyridoxal 5'-phosphate</name>
        <dbReference type="ChEBI" id="CHEBI:597326"/>
    </cofactor>
</comment>
<dbReference type="InterPro" id="IPR015421">
    <property type="entry name" value="PyrdxlP-dep_Trfase_major"/>
</dbReference>
<dbReference type="GO" id="GO:0030170">
    <property type="term" value="F:pyridoxal phosphate binding"/>
    <property type="evidence" value="ECO:0007669"/>
    <property type="project" value="InterPro"/>
</dbReference>
<dbReference type="CDD" id="cd00609">
    <property type="entry name" value="AAT_like"/>
    <property type="match status" value="1"/>
</dbReference>
<feature type="domain" description="Aminotransferase class I/classII large" evidence="3">
    <location>
        <begin position="17"/>
        <end position="340"/>
    </location>
</feature>
<evidence type="ECO:0000256" key="2">
    <source>
        <dbReference type="ARBA" id="ARBA00022898"/>
    </source>
</evidence>
<dbReference type="AlphaFoldDB" id="A0A1M5UTQ4"/>
<evidence type="ECO:0000313" key="5">
    <source>
        <dbReference type="Proteomes" id="UP000184447"/>
    </source>
</evidence>
<keyword evidence="2" id="KW-0663">Pyridoxal phosphate</keyword>
<reference evidence="4 5" key="1">
    <citation type="submission" date="2016-11" db="EMBL/GenBank/DDBJ databases">
        <authorList>
            <person name="Jaros S."/>
            <person name="Januszkiewicz K."/>
            <person name="Wedrychowicz H."/>
        </authorList>
    </citation>
    <scope>NUCLEOTIDE SEQUENCE [LARGE SCALE GENOMIC DNA]</scope>
    <source>
        <strain evidence="4 5">DSM 8605</strain>
    </source>
</reference>
<dbReference type="InterPro" id="IPR015424">
    <property type="entry name" value="PyrdxlP-dep_Trfase"/>
</dbReference>
<evidence type="ECO:0000313" key="4">
    <source>
        <dbReference type="EMBL" id="SHH66198.1"/>
    </source>
</evidence>
<accession>A0A1M5UTQ4</accession>